<sequence length="440" mass="49046">MKNEQAGSSAFDRLDHCCRLVSEIFGKPDIASWTNSDYVQLGYILYKKTRVQISPSTLKRIFGKIKTDERYFPQKATRDALAQYAGFKNWEHFTDIPLLPAVTEEKPAPLPVHRIAAEQPAVLHHAKKPGKVVWRRAALLALGIGGYLLYYFLFRTVEKAVVTLECSNAVGKNPHSAAFIVRGLPASFDDHYAIDFGDSRKKSIAAGDSLVSHYYEVPGRYLAMLKRDGVPLDTVSVYLKTDAWTATAEMMFDTTRVYPINTAGLFSNGKNGVDAWEVSRAGVDTNRTFFVKFLNTQETNIDGDNFDLLIRLKTSADRAGVRCSQVRVIVFGEEAKHMIDVMKPGCEHWTDMQFSEISKQGEFNNMDFLGVDLHTGGSIALNVHEQNARLSINSRQVFESAYQKPLKKVYGLGITFSGIGEIHSVTMKDSKTGAAFAGNF</sequence>
<dbReference type="HOGENOM" id="CLU_645182_0_0_10"/>
<dbReference type="KEGG" id="dfe:Dfer_1851"/>
<evidence type="ECO:0000313" key="2">
    <source>
        <dbReference type="EMBL" id="ACT93088.1"/>
    </source>
</evidence>
<dbReference type="RefSeq" id="WP_015811342.1">
    <property type="nucleotide sequence ID" value="NC_013037.1"/>
</dbReference>
<keyword evidence="3" id="KW-1185">Reference proteome</keyword>
<dbReference type="EMBL" id="CP001619">
    <property type="protein sequence ID" value="ACT93088.1"/>
    <property type="molecule type" value="Genomic_DNA"/>
</dbReference>
<keyword evidence="1" id="KW-0472">Membrane</keyword>
<keyword evidence="1" id="KW-0812">Transmembrane</keyword>
<evidence type="ECO:0000313" key="3">
    <source>
        <dbReference type="Proteomes" id="UP000002011"/>
    </source>
</evidence>
<dbReference type="eggNOG" id="ENOG502Z9Q8">
    <property type="taxonomic scope" value="Bacteria"/>
</dbReference>
<organism evidence="2 3">
    <name type="scientific">Dyadobacter fermentans (strain ATCC 700827 / DSM 18053 / CIP 107007 / KCTC 52180 / NS114)</name>
    <dbReference type="NCBI Taxonomy" id="471854"/>
    <lineage>
        <taxon>Bacteria</taxon>
        <taxon>Pseudomonadati</taxon>
        <taxon>Bacteroidota</taxon>
        <taxon>Cytophagia</taxon>
        <taxon>Cytophagales</taxon>
        <taxon>Spirosomataceae</taxon>
        <taxon>Dyadobacter</taxon>
    </lineage>
</organism>
<reference evidence="2 3" key="1">
    <citation type="journal article" date="2009" name="Stand. Genomic Sci.">
        <title>Complete genome sequence of Dyadobacter fermentans type strain (NS114).</title>
        <authorList>
            <person name="Lang E."/>
            <person name="Lapidus A."/>
            <person name="Chertkov O."/>
            <person name="Brettin T."/>
            <person name="Detter J.C."/>
            <person name="Han C."/>
            <person name="Copeland A."/>
            <person name="Glavina Del Rio T."/>
            <person name="Nolan M."/>
            <person name="Chen F."/>
            <person name="Lucas S."/>
            <person name="Tice H."/>
            <person name="Cheng J.F."/>
            <person name="Land M."/>
            <person name="Hauser L."/>
            <person name="Chang Y.J."/>
            <person name="Jeffries C.D."/>
            <person name="Kopitz M."/>
            <person name="Bruce D."/>
            <person name="Goodwin L."/>
            <person name="Pitluck S."/>
            <person name="Ovchinnikova G."/>
            <person name="Pati A."/>
            <person name="Ivanova N."/>
            <person name="Mavrommatis K."/>
            <person name="Chen A."/>
            <person name="Palaniappan K."/>
            <person name="Chain P."/>
            <person name="Bristow J."/>
            <person name="Eisen J.A."/>
            <person name="Markowitz V."/>
            <person name="Hugenholtz P."/>
            <person name="Goker M."/>
            <person name="Rohde M."/>
            <person name="Kyrpides N.C."/>
            <person name="Klenk H.P."/>
        </authorList>
    </citation>
    <scope>NUCLEOTIDE SEQUENCE [LARGE SCALE GENOMIC DNA]</scope>
    <source>
        <strain evidence="3">ATCC 700827 / DSM 18053 / CIP 107007 / KCTC 52180 / NS114</strain>
    </source>
</reference>
<proteinExistence type="predicted"/>
<accession>C6VUV1</accession>
<gene>
    <name evidence="2" type="ordered locus">Dfer_1851</name>
</gene>
<evidence type="ECO:0008006" key="4">
    <source>
        <dbReference type="Google" id="ProtNLM"/>
    </source>
</evidence>
<dbReference type="Proteomes" id="UP000002011">
    <property type="component" value="Chromosome"/>
</dbReference>
<protein>
    <recommendedName>
        <fullName evidence="4">PKD domain-containing protein</fullName>
    </recommendedName>
</protein>
<feature type="transmembrane region" description="Helical" evidence="1">
    <location>
        <begin position="137"/>
        <end position="154"/>
    </location>
</feature>
<evidence type="ECO:0000256" key="1">
    <source>
        <dbReference type="SAM" id="Phobius"/>
    </source>
</evidence>
<keyword evidence="1" id="KW-1133">Transmembrane helix</keyword>
<dbReference type="AlphaFoldDB" id="C6VUV1"/>
<name>C6VUV1_DYAFD</name>
<dbReference type="OrthoDB" id="639802at2"/>
<dbReference type="STRING" id="471854.Dfer_1851"/>